<dbReference type="Pfam" id="PF03464">
    <property type="entry name" value="eRF1_2"/>
    <property type="match status" value="1"/>
</dbReference>
<comment type="cofactor">
    <cofactor evidence="1">
        <name>a divalent metal cation</name>
        <dbReference type="ChEBI" id="CHEBI:60240"/>
    </cofactor>
</comment>
<dbReference type="PANTHER" id="PTHR10853:SF0">
    <property type="entry name" value="PROTEIN PELOTA HOMOLOG"/>
    <property type="match status" value="1"/>
</dbReference>
<dbReference type="GO" id="GO:0070481">
    <property type="term" value="P:nuclear-transcribed mRNA catabolic process, non-stop decay"/>
    <property type="evidence" value="ECO:0007669"/>
    <property type="project" value="InterPro"/>
</dbReference>
<evidence type="ECO:0000256" key="2">
    <source>
        <dbReference type="ARBA" id="ARBA00004496"/>
    </source>
</evidence>
<evidence type="ECO:0000259" key="9">
    <source>
        <dbReference type="Pfam" id="PF03465"/>
    </source>
</evidence>
<evidence type="ECO:0000256" key="6">
    <source>
        <dbReference type="ARBA" id="ARBA00022723"/>
    </source>
</evidence>
<keyword evidence="6" id="KW-0479">Metal-binding</keyword>
<feature type="domain" description="eRF1" evidence="9">
    <location>
        <begin position="191"/>
        <end position="287"/>
    </location>
</feature>
<dbReference type="AlphaFoldDB" id="A0A8J8NUS1"/>
<keyword evidence="5" id="KW-0963">Cytoplasm</keyword>
<organism evidence="10 11">
    <name type="scientific">Halteria grandinella</name>
    <dbReference type="NCBI Taxonomy" id="5974"/>
    <lineage>
        <taxon>Eukaryota</taxon>
        <taxon>Sar</taxon>
        <taxon>Alveolata</taxon>
        <taxon>Ciliophora</taxon>
        <taxon>Intramacronucleata</taxon>
        <taxon>Spirotrichea</taxon>
        <taxon>Stichotrichia</taxon>
        <taxon>Sporadotrichida</taxon>
        <taxon>Halteriidae</taxon>
        <taxon>Halteria</taxon>
    </lineage>
</organism>
<dbReference type="GO" id="GO:0070966">
    <property type="term" value="P:nuclear-transcribed mRNA catabolic process, no-go decay"/>
    <property type="evidence" value="ECO:0007669"/>
    <property type="project" value="InterPro"/>
</dbReference>
<dbReference type="Gene3D" id="3.30.420.60">
    <property type="entry name" value="eRF1 domain 2"/>
    <property type="match status" value="1"/>
</dbReference>
<name>A0A8J8NUS1_HALGN</name>
<dbReference type="Gene3D" id="3.30.1330.30">
    <property type="match status" value="1"/>
</dbReference>
<dbReference type="EMBL" id="RRYP01007328">
    <property type="protein sequence ID" value="TNV80574.1"/>
    <property type="molecule type" value="Genomic_DNA"/>
</dbReference>
<dbReference type="PANTHER" id="PTHR10853">
    <property type="entry name" value="PELOTA"/>
    <property type="match status" value="1"/>
</dbReference>
<evidence type="ECO:0000256" key="1">
    <source>
        <dbReference type="ARBA" id="ARBA00001968"/>
    </source>
</evidence>
<dbReference type="InterPro" id="IPR005142">
    <property type="entry name" value="eRF1_3"/>
</dbReference>
<dbReference type="OrthoDB" id="10249111at2759"/>
<sequence>MGQYQSLEIQAPRTLTLIKRQFDSMHVKKLNDAVNLTDQGHVCAILMEDGIAHIFLVSRNISKLKAKVEKRIAKKKGIAAATGAIDKQKAKFYEQIVQALVLHFGQTPSWPTQLKSVIIASPGFVKDGFYEYLKHSSETSSQQKGAQMQFLRHCVERSIVAHASSGFKHSLSEVLQNRAVQERIKDLACFEEAMSLDKFFETLAMDQDRVCYGRRSVDFALANNAVETLFVSDKLFRAKNVATRKLYVQMVERAERDGVKAMVFSSMNPSGERLDNLSGVAALLRYALPGIDDIEEEDIDIDELIEQEEEHKSDDEDKKGGAGVAKKREWDEEQLYQLLSEVGDGEMGEGQEEEEDDG</sequence>
<dbReference type="FunFam" id="3.30.1330.30:FF:000008">
    <property type="entry name" value="Protein pelota homolog"/>
    <property type="match status" value="1"/>
</dbReference>
<dbReference type="SUPFAM" id="SSF53137">
    <property type="entry name" value="Translational machinery components"/>
    <property type="match status" value="1"/>
</dbReference>
<feature type="region of interest" description="Disordered" evidence="7">
    <location>
        <begin position="306"/>
        <end position="331"/>
    </location>
</feature>
<feature type="compositionally biased region" description="Acidic residues" evidence="7">
    <location>
        <begin position="343"/>
        <end position="358"/>
    </location>
</feature>
<evidence type="ECO:0000313" key="11">
    <source>
        <dbReference type="Proteomes" id="UP000785679"/>
    </source>
</evidence>
<accession>A0A8J8NUS1</accession>
<evidence type="ECO:0000313" key="10">
    <source>
        <dbReference type="EMBL" id="TNV80574.1"/>
    </source>
</evidence>
<dbReference type="GO" id="GO:0070651">
    <property type="term" value="P:nonfunctional rRNA decay"/>
    <property type="evidence" value="ECO:0007669"/>
    <property type="project" value="TreeGrafter"/>
</dbReference>
<feature type="compositionally biased region" description="Basic and acidic residues" evidence="7">
    <location>
        <begin position="309"/>
        <end position="330"/>
    </location>
</feature>
<dbReference type="GO" id="GO:0032790">
    <property type="term" value="P:ribosome disassembly"/>
    <property type="evidence" value="ECO:0007669"/>
    <property type="project" value="TreeGrafter"/>
</dbReference>
<dbReference type="GO" id="GO:0071025">
    <property type="term" value="P:RNA surveillance"/>
    <property type="evidence" value="ECO:0007669"/>
    <property type="project" value="InterPro"/>
</dbReference>
<evidence type="ECO:0000256" key="4">
    <source>
        <dbReference type="ARBA" id="ARBA00013382"/>
    </source>
</evidence>
<keyword evidence="11" id="KW-1185">Reference proteome</keyword>
<dbReference type="GO" id="GO:0005737">
    <property type="term" value="C:cytoplasm"/>
    <property type="evidence" value="ECO:0007669"/>
    <property type="project" value="UniProtKB-SubCell"/>
</dbReference>
<dbReference type="InterPro" id="IPR029064">
    <property type="entry name" value="Ribosomal_eL30-like_sf"/>
</dbReference>
<dbReference type="Proteomes" id="UP000785679">
    <property type="component" value="Unassembled WGS sequence"/>
</dbReference>
<dbReference type="Pfam" id="PF03465">
    <property type="entry name" value="eRF1_3"/>
    <property type="match status" value="1"/>
</dbReference>
<reference evidence="10" key="1">
    <citation type="submission" date="2019-06" db="EMBL/GenBank/DDBJ databases">
        <authorList>
            <person name="Zheng W."/>
        </authorList>
    </citation>
    <scope>NUCLEOTIDE SEQUENCE</scope>
    <source>
        <strain evidence="10">QDHG01</strain>
    </source>
</reference>
<dbReference type="GO" id="GO:0046872">
    <property type="term" value="F:metal ion binding"/>
    <property type="evidence" value="ECO:0007669"/>
    <property type="project" value="UniProtKB-KW"/>
</dbReference>
<evidence type="ECO:0000256" key="5">
    <source>
        <dbReference type="ARBA" id="ARBA00022490"/>
    </source>
</evidence>
<evidence type="ECO:0000256" key="3">
    <source>
        <dbReference type="ARBA" id="ARBA00009504"/>
    </source>
</evidence>
<dbReference type="InterPro" id="IPR042226">
    <property type="entry name" value="eFR1_2_sf"/>
</dbReference>
<evidence type="ECO:0000256" key="7">
    <source>
        <dbReference type="SAM" id="MobiDB-lite"/>
    </source>
</evidence>
<dbReference type="SUPFAM" id="SSF55315">
    <property type="entry name" value="L30e-like"/>
    <property type="match status" value="1"/>
</dbReference>
<comment type="similarity">
    <text evidence="3">Belongs to the eukaryotic release factor 1 family. Pelota subfamily.</text>
</comment>
<proteinExistence type="inferred from homology"/>
<protein>
    <recommendedName>
        <fullName evidence="4">Eukaryotic peptide chain release factor subunit 1</fullName>
    </recommendedName>
</protein>
<feature type="region of interest" description="Disordered" evidence="7">
    <location>
        <begin position="339"/>
        <end position="358"/>
    </location>
</feature>
<dbReference type="InterPro" id="IPR004405">
    <property type="entry name" value="TF_pelota"/>
</dbReference>
<feature type="domain" description="eRF1" evidence="8">
    <location>
        <begin position="42"/>
        <end position="186"/>
    </location>
</feature>
<gene>
    <name evidence="10" type="ORF">FGO68_gene6946</name>
</gene>
<evidence type="ECO:0000259" key="8">
    <source>
        <dbReference type="Pfam" id="PF03464"/>
    </source>
</evidence>
<comment type="subcellular location">
    <subcellularLocation>
        <location evidence="2">Cytoplasm</location>
    </subcellularLocation>
</comment>
<dbReference type="InterPro" id="IPR005141">
    <property type="entry name" value="eRF1_2"/>
</dbReference>
<comment type="caution">
    <text evidence="10">The sequence shown here is derived from an EMBL/GenBank/DDBJ whole genome shotgun (WGS) entry which is preliminary data.</text>
</comment>